<evidence type="ECO:0000313" key="6">
    <source>
        <dbReference type="Proteomes" id="UP000288716"/>
    </source>
</evidence>
<feature type="domain" description="Ubiquitin-like protease family profile" evidence="4">
    <location>
        <begin position="8"/>
        <end position="47"/>
    </location>
</feature>
<evidence type="ECO:0000256" key="3">
    <source>
        <dbReference type="ARBA" id="ARBA00022801"/>
    </source>
</evidence>
<keyword evidence="3" id="KW-0378">Hydrolase</keyword>
<dbReference type="GO" id="GO:0006508">
    <property type="term" value="P:proteolysis"/>
    <property type="evidence" value="ECO:0007669"/>
    <property type="project" value="UniProtKB-KW"/>
</dbReference>
<evidence type="ECO:0000313" key="5">
    <source>
        <dbReference type="EMBL" id="RWS01045.1"/>
    </source>
</evidence>
<dbReference type="InterPro" id="IPR003653">
    <property type="entry name" value="Peptidase_C48_C"/>
</dbReference>
<dbReference type="AlphaFoldDB" id="A0A443QDE7"/>
<dbReference type="OrthoDB" id="8188607at2759"/>
<dbReference type="VEuPathDB" id="VectorBase:LDEU014424"/>
<dbReference type="Pfam" id="PF02902">
    <property type="entry name" value="Peptidase_C48"/>
    <property type="match status" value="1"/>
</dbReference>
<organism evidence="5 6">
    <name type="scientific">Leptotrombidium deliense</name>
    <dbReference type="NCBI Taxonomy" id="299467"/>
    <lineage>
        <taxon>Eukaryota</taxon>
        <taxon>Metazoa</taxon>
        <taxon>Ecdysozoa</taxon>
        <taxon>Arthropoda</taxon>
        <taxon>Chelicerata</taxon>
        <taxon>Arachnida</taxon>
        <taxon>Acari</taxon>
        <taxon>Acariformes</taxon>
        <taxon>Trombidiformes</taxon>
        <taxon>Prostigmata</taxon>
        <taxon>Anystina</taxon>
        <taxon>Parasitengona</taxon>
        <taxon>Trombiculoidea</taxon>
        <taxon>Trombiculidae</taxon>
        <taxon>Leptotrombidium</taxon>
    </lineage>
</organism>
<accession>A0A443QDE7</accession>
<dbReference type="Proteomes" id="UP000288716">
    <property type="component" value="Unassembled WGS sequence"/>
</dbReference>
<dbReference type="SUPFAM" id="SSF54001">
    <property type="entry name" value="Cysteine proteinases"/>
    <property type="match status" value="1"/>
</dbReference>
<comment type="caution">
    <text evidence="5">The sequence shown here is derived from an EMBL/GenBank/DDBJ whole genome shotgun (WGS) entry which is preliminary data.</text>
</comment>
<evidence type="ECO:0000256" key="2">
    <source>
        <dbReference type="ARBA" id="ARBA00022670"/>
    </source>
</evidence>
<dbReference type="EMBL" id="NCKV01058404">
    <property type="protein sequence ID" value="RWS01045.1"/>
    <property type="molecule type" value="Genomic_DNA"/>
</dbReference>
<reference evidence="5 6" key="1">
    <citation type="journal article" date="2018" name="Gigascience">
        <title>Genomes of trombidid mites reveal novel predicted allergens and laterally-transferred genes associated with secondary metabolism.</title>
        <authorList>
            <person name="Dong X."/>
            <person name="Chaisiri K."/>
            <person name="Xia D."/>
            <person name="Armstrong S.D."/>
            <person name="Fang Y."/>
            <person name="Donnelly M.J."/>
            <person name="Kadowaki T."/>
            <person name="McGarry J.W."/>
            <person name="Darby A.C."/>
            <person name="Makepeace B.L."/>
        </authorList>
    </citation>
    <scope>NUCLEOTIDE SEQUENCE [LARGE SCALE GENOMIC DNA]</scope>
    <source>
        <strain evidence="5">UoL-UT</strain>
    </source>
</reference>
<dbReference type="InterPro" id="IPR038765">
    <property type="entry name" value="Papain-like_cys_pep_sf"/>
</dbReference>
<name>A0A443QDE7_9ACAR</name>
<protein>
    <recommendedName>
        <fullName evidence="4">Ubiquitin-like protease family profile domain-containing protein</fullName>
    </recommendedName>
</protein>
<evidence type="ECO:0000259" key="4">
    <source>
        <dbReference type="Pfam" id="PF02902"/>
    </source>
</evidence>
<evidence type="ECO:0000256" key="1">
    <source>
        <dbReference type="ARBA" id="ARBA00005234"/>
    </source>
</evidence>
<keyword evidence="6" id="KW-1185">Reference proteome</keyword>
<keyword evidence="2" id="KW-0645">Protease</keyword>
<feature type="non-terminal residue" evidence="5">
    <location>
        <position position="126"/>
    </location>
</feature>
<comment type="similarity">
    <text evidence="1">Belongs to the peptidase C48 family.</text>
</comment>
<gene>
    <name evidence="5" type="ORF">B4U80_14791</name>
</gene>
<proteinExistence type="inferred from homology"/>
<sequence>MAAAAAKIKLNLEKWKYVYADDIPKQENGFDCGLFVILYAYAIARNEKFFSLPCDTGRKWIKYLGSCFNYEPQKRLYPRMALKELEVVRNIVSHQSIHLNSAITIQLEAVEEKLLHGSEDSRNESN</sequence>
<dbReference type="Gene3D" id="3.40.395.10">
    <property type="entry name" value="Adenoviral Proteinase, Chain A"/>
    <property type="match status" value="1"/>
</dbReference>
<dbReference type="GO" id="GO:0008234">
    <property type="term" value="F:cysteine-type peptidase activity"/>
    <property type="evidence" value="ECO:0007669"/>
    <property type="project" value="InterPro"/>
</dbReference>